<keyword evidence="1" id="KW-1133">Transmembrane helix</keyword>
<comment type="caution">
    <text evidence="2">The sequence shown here is derived from an EMBL/GenBank/DDBJ whole genome shotgun (WGS) entry which is preliminary data.</text>
</comment>
<dbReference type="Proteomes" id="UP000266841">
    <property type="component" value="Unassembled WGS sequence"/>
</dbReference>
<gene>
    <name evidence="2" type="ORF">THAOC_26001</name>
</gene>
<dbReference type="AlphaFoldDB" id="K0RZZ4"/>
<keyword evidence="1" id="KW-0812">Transmembrane</keyword>
<evidence type="ECO:0000313" key="3">
    <source>
        <dbReference type="Proteomes" id="UP000266841"/>
    </source>
</evidence>
<reference evidence="2 3" key="1">
    <citation type="journal article" date="2012" name="Genome Biol.">
        <title>Genome and low-iron response of an oceanic diatom adapted to chronic iron limitation.</title>
        <authorList>
            <person name="Lommer M."/>
            <person name="Specht M."/>
            <person name="Roy A.S."/>
            <person name="Kraemer L."/>
            <person name="Andreson R."/>
            <person name="Gutowska M.A."/>
            <person name="Wolf J."/>
            <person name="Bergner S.V."/>
            <person name="Schilhabel M.B."/>
            <person name="Klostermeier U.C."/>
            <person name="Beiko R.G."/>
            <person name="Rosenstiel P."/>
            <person name="Hippler M."/>
            <person name="Laroche J."/>
        </authorList>
    </citation>
    <scope>NUCLEOTIDE SEQUENCE [LARGE SCALE GENOMIC DNA]</scope>
    <source>
        <strain evidence="2 3">CCMP1005</strain>
    </source>
</reference>
<feature type="transmembrane region" description="Helical" evidence="1">
    <location>
        <begin position="148"/>
        <end position="170"/>
    </location>
</feature>
<proteinExistence type="predicted"/>
<keyword evidence="1" id="KW-0472">Membrane</keyword>
<evidence type="ECO:0000313" key="2">
    <source>
        <dbReference type="EMBL" id="EJK54376.1"/>
    </source>
</evidence>
<evidence type="ECO:0000256" key="1">
    <source>
        <dbReference type="SAM" id="Phobius"/>
    </source>
</evidence>
<accession>K0RZZ4</accession>
<dbReference type="OrthoDB" id="47421at2759"/>
<dbReference type="eggNOG" id="ENOG502SZ2D">
    <property type="taxonomic scope" value="Eukaryota"/>
</dbReference>
<protein>
    <submittedName>
        <fullName evidence="2">Uncharacterized protein</fullName>
    </submittedName>
</protein>
<sequence>MSVDPGHYLASSNDGQPPLLKLKGIESKPELNGRFGQAVSFAGGRYVVAVINAQGQQDQPQFLKLKPDNLEEATQFDQLKFGARMMVESVKEFARGPKIDEYGNRVIAALPSSLRSKFTPKTALLGCAAISQLILLVVLKVVGRVFGVWKVFVFVSMVAFVLSIASPDIIDGTRAKKPYSLIAKSSARNFGMRCKEQVAQMTGFRISERMALGLFLALLLFCGKVLLTTTPSTPPRPPRPSTPPIPQYDLEYIYKLGFEDATASKEFGASLPDDVRNYNAAVEADLAQPIDQYEYEQSNYEMPYDPQPKAKGSSFGVGSMLSMFTIYRFGKDLITSPDGQIVTDPAYIMARLRQTEGWRLGLLAMSVYRVVKSLGII</sequence>
<feature type="transmembrane region" description="Helical" evidence="1">
    <location>
        <begin position="210"/>
        <end position="227"/>
    </location>
</feature>
<name>K0RZZ4_THAOC</name>
<dbReference type="EMBL" id="AGNL01035912">
    <property type="protein sequence ID" value="EJK54376.1"/>
    <property type="molecule type" value="Genomic_DNA"/>
</dbReference>
<organism evidence="2 3">
    <name type="scientific">Thalassiosira oceanica</name>
    <name type="common">Marine diatom</name>
    <dbReference type="NCBI Taxonomy" id="159749"/>
    <lineage>
        <taxon>Eukaryota</taxon>
        <taxon>Sar</taxon>
        <taxon>Stramenopiles</taxon>
        <taxon>Ochrophyta</taxon>
        <taxon>Bacillariophyta</taxon>
        <taxon>Coscinodiscophyceae</taxon>
        <taxon>Thalassiosirophycidae</taxon>
        <taxon>Thalassiosirales</taxon>
        <taxon>Thalassiosiraceae</taxon>
        <taxon>Thalassiosira</taxon>
    </lineage>
</organism>
<dbReference type="OMA" id="WGRRITS"/>
<keyword evidence="3" id="KW-1185">Reference proteome</keyword>